<dbReference type="OrthoDB" id="9814755at2"/>
<dbReference type="InterPro" id="IPR011530">
    <property type="entry name" value="rRNA_adenine_dimethylase"/>
</dbReference>
<evidence type="ECO:0000256" key="7">
    <source>
        <dbReference type="HAMAP-Rule" id="MF_00607"/>
    </source>
</evidence>
<evidence type="ECO:0000256" key="1">
    <source>
        <dbReference type="ARBA" id="ARBA00022490"/>
    </source>
</evidence>
<dbReference type="EMBL" id="BGZJ01000001">
    <property type="protein sequence ID" value="GBO93399.1"/>
    <property type="molecule type" value="Genomic_DNA"/>
</dbReference>
<dbReference type="InterPro" id="IPR020598">
    <property type="entry name" value="rRNA_Ade_methylase_Trfase_N"/>
</dbReference>
<feature type="binding site" evidence="7 8">
    <location>
        <position position="19"/>
    </location>
    <ligand>
        <name>S-adenosyl-L-methionine</name>
        <dbReference type="ChEBI" id="CHEBI:59789"/>
    </ligand>
</feature>
<comment type="subcellular location">
    <subcellularLocation>
        <location evidence="7">Cytoplasm</location>
    </subcellularLocation>
</comment>
<evidence type="ECO:0000259" key="9">
    <source>
        <dbReference type="SMART" id="SM00650"/>
    </source>
</evidence>
<dbReference type="Pfam" id="PF00398">
    <property type="entry name" value="RrnaAD"/>
    <property type="match status" value="1"/>
</dbReference>
<feature type="binding site" evidence="7 8">
    <location>
        <position position="65"/>
    </location>
    <ligand>
        <name>S-adenosyl-L-methionine</name>
        <dbReference type="ChEBI" id="CHEBI:59789"/>
    </ligand>
</feature>
<comment type="caution">
    <text evidence="10">The sequence shown here is derived from an EMBL/GenBank/DDBJ whole genome shotgun (WGS) entry which is preliminary data.</text>
</comment>
<dbReference type="SMART" id="SM00650">
    <property type="entry name" value="rADc"/>
    <property type="match status" value="1"/>
</dbReference>
<name>A0A388SD43_9BURK</name>
<keyword evidence="11" id="KW-1185">Reference proteome</keyword>
<keyword evidence="5 7" id="KW-0949">S-adenosyl-L-methionine</keyword>
<feature type="binding site" evidence="7 8">
    <location>
        <position position="108"/>
    </location>
    <ligand>
        <name>S-adenosyl-L-methionine</name>
        <dbReference type="ChEBI" id="CHEBI:59789"/>
    </ligand>
</feature>
<feature type="binding site" evidence="7 8">
    <location>
        <position position="44"/>
    </location>
    <ligand>
        <name>S-adenosyl-L-methionine</name>
        <dbReference type="ChEBI" id="CHEBI:59789"/>
    </ligand>
</feature>
<keyword evidence="1 7" id="KW-0963">Cytoplasm</keyword>
<dbReference type="Gene3D" id="1.10.8.100">
    <property type="entry name" value="Ribosomal RNA adenine dimethylase-like, domain 2"/>
    <property type="match status" value="1"/>
</dbReference>
<comment type="similarity">
    <text evidence="7">Belongs to the class I-like SAM-binding methyltransferase superfamily. rRNA adenine N(6)-methyltransferase family. RsmA subfamily.</text>
</comment>
<dbReference type="FunFam" id="1.10.8.100:FF:000001">
    <property type="entry name" value="Ribosomal RNA small subunit methyltransferase A"/>
    <property type="match status" value="1"/>
</dbReference>
<dbReference type="PANTHER" id="PTHR11727">
    <property type="entry name" value="DIMETHYLADENOSINE TRANSFERASE"/>
    <property type="match status" value="1"/>
</dbReference>
<dbReference type="Proteomes" id="UP000266091">
    <property type="component" value="Unassembled WGS sequence"/>
</dbReference>
<keyword evidence="6 7" id="KW-0694">RNA-binding</keyword>
<dbReference type="NCBIfam" id="TIGR00755">
    <property type="entry name" value="ksgA"/>
    <property type="match status" value="1"/>
</dbReference>
<keyword evidence="2 7" id="KW-0698">rRNA processing</keyword>
<evidence type="ECO:0000256" key="4">
    <source>
        <dbReference type="ARBA" id="ARBA00022679"/>
    </source>
</evidence>
<proteinExistence type="inferred from homology"/>
<protein>
    <recommendedName>
        <fullName evidence="7">Ribosomal RNA small subunit methyltransferase A</fullName>
        <ecNumber evidence="7">2.1.1.182</ecNumber>
    </recommendedName>
    <alternativeName>
        <fullName evidence="7">16S rRNA (adenine(1518)-N(6)/adenine(1519)-N(6))-dimethyltransferase</fullName>
    </alternativeName>
    <alternativeName>
        <fullName evidence="7">16S rRNA dimethyladenosine transferase</fullName>
    </alternativeName>
    <alternativeName>
        <fullName evidence="7">16S rRNA dimethylase</fullName>
    </alternativeName>
    <alternativeName>
        <fullName evidence="7">S-adenosylmethionine-6-N', N'-adenosyl(rRNA) dimethyltransferase</fullName>
    </alternativeName>
</protein>
<keyword evidence="3 7" id="KW-0489">Methyltransferase</keyword>
<dbReference type="EC" id="2.1.1.182" evidence="7"/>
<dbReference type="InterPro" id="IPR023165">
    <property type="entry name" value="rRNA_Ade_diMease-like_C"/>
</dbReference>
<dbReference type="PANTHER" id="PTHR11727:SF7">
    <property type="entry name" value="DIMETHYLADENOSINE TRANSFERASE-RELATED"/>
    <property type="match status" value="1"/>
</dbReference>
<dbReference type="GO" id="GO:0052908">
    <property type="term" value="F:16S rRNA (adenine(1518)-N(6)/adenine(1519)-N(6))-dimethyltransferase activity"/>
    <property type="evidence" value="ECO:0007669"/>
    <property type="project" value="UniProtKB-EC"/>
</dbReference>
<comment type="function">
    <text evidence="7">Specifically dimethylates two adjacent adenosines (A1518 and A1519) in the loop of a conserved hairpin near the 3'-end of 16S rRNA in the 30S particle. May play a critical role in biogenesis of 30S subunits.</text>
</comment>
<gene>
    <name evidence="7 10" type="primary">ksgA</name>
    <name evidence="7" type="synonym">rsmA</name>
    <name evidence="10" type="ORF">MESMUL_07530</name>
</gene>
<keyword evidence="4 7" id="KW-0808">Transferase</keyword>
<feature type="domain" description="Ribosomal RNA adenine methylase transferase N-terminal" evidence="9">
    <location>
        <begin position="24"/>
        <end position="193"/>
    </location>
</feature>
<reference evidence="10 11" key="1">
    <citation type="journal article" date="2018" name="Int. J. Syst. Evol. Microbiol.">
        <title>Mesosutterella multiformis gen. nov., sp. nov., a member of the family Sutterellaceae and Sutterella megalosphaeroides sp. nov., isolated from human faeces.</title>
        <authorList>
            <person name="Sakamoto M."/>
            <person name="Ikeyama N."/>
            <person name="Kunihiro T."/>
            <person name="Iino T."/>
            <person name="Yuki M."/>
            <person name="Ohkuma M."/>
        </authorList>
    </citation>
    <scope>NUCLEOTIDE SEQUENCE [LARGE SCALE GENOMIC DNA]</scope>
    <source>
        <strain evidence="10 11">4NBBH2</strain>
    </source>
</reference>
<sequence>MVQKLEGHHARKRFGQNFLNDPHWIGKIVDSIDPQPEQVLIEIGPGQAALTREIIAKSGHETAIEIDRDLAAWLRSIFPETLELIEADALKLDWSKVHPGEKLRIFGNLPYNISSPLLISLIAVRGRVTDQHFMLQKEVVDRMVSAPGGKTYGRLSAVLQRYYRMMKLFDVPPGAFTPAPKVTSSVVRMIPIAREETSPEEDAAYSEVVAASFSMRRKTLRNSLGKLLTAEEIESAGINPGVRAETLSVSDFESLTRVYLAKRAAG</sequence>
<evidence type="ECO:0000256" key="3">
    <source>
        <dbReference type="ARBA" id="ARBA00022603"/>
    </source>
</evidence>
<evidence type="ECO:0000256" key="2">
    <source>
        <dbReference type="ARBA" id="ARBA00022552"/>
    </source>
</evidence>
<dbReference type="InterPro" id="IPR001737">
    <property type="entry name" value="KsgA/Erm"/>
</dbReference>
<dbReference type="PROSITE" id="PS51689">
    <property type="entry name" value="SAM_RNA_A_N6_MT"/>
    <property type="match status" value="1"/>
</dbReference>
<organism evidence="10 11">
    <name type="scientific">Mesosutterella multiformis</name>
    <dbReference type="NCBI Taxonomy" id="2259133"/>
    <lineage>
        <taxon>Bacteria</taxon>
        <taxon>Pseudomonadati</taxon>
        <taxon>Pseudomonadota</taxon>
        <taxon>Betaproteobacteria</taxon>
        <taxon>Burkholderiales</taxon>
        <taxon>Sutterellaceae</taxon>
        <taxon>Mesosutterella</taxon>
    </lineage>
</organism>
<dbReference type="RefSeq" id="WP_116269782.1">
    <property type="nucleotide sequence ID" value="NZ_BGZJ01000001.1"/>
</dbReference>
<evidence type="ECO:0000256" key="8">
    <source>
        <dbReference type="PROSITE-ProRule" id="PRU01026"/>
    </source>
</evidence>
<dbReference type="InterPro" id="IPR029063">
    <property type="entry name" value="SAM-dependent_MTases_sf"/>
</dbReference>
<evidence type="ECO:0000313" key="11">
    <source>
        <dbReference type="Proteomes" id="UP000266091"/>
    </source>
</evidence>
<dbReference type="AlphaFoldDB" id="A0A388SD43"/>
<accession>A0A388SD43</accession>
<dbReference type="SUPFAM" id="SSF53335">
    <property type="entry name" value="S-adenosyl-L-methionine-dependent methyltransferases"/>
    <property type="match status" value="1"/>
</dbReference>
<evidence type="ECO:0000256" key="5">
    <source>
        <dbReference type="ARBA" id="ARBA00022691"/>
    </source>
</evidence>
<evidence type="ECO:0000313" key="10">
    <source>
        <dbReference type="EMBL" id="GBO93399.1"/>
    </source>
</evidence>
<evidence type="ECO:0000256" key="6">
    <source>
        <dbReference type="ARBA" id="ARBA00022884"/>
    </source>
</evidence>
<feature type="binding site" evidence="7 8">
    <location>
        <position position="88"/>
    </location>
    <ligand>
        <name>S-adenosyl-L-methionine</name>
        <dbReference type="ChEBI" id="CHEBI:59789"/>
    </ligand>
</feature>
<accession>A0A401LJV9</accession>
<feature type="binding site" evidence="7 8">
    <location>
        <position position="17"/>
    </location>
    <ligand>
        <name>S-adenosyl-L-methionine</name>
        <dbReference type="ChEBI" id="CHEBI:59789"/>
    </ligand>
</feature>
<comment type="catalytic activity">
    <reaction evidence="7">
        <text>adenosine(1518)/adenosine(1519) in 16S rRNA + 4 S-adenosyl-L-methionine = N(6)-dimethyladenosine(1518)/N(6)-dimethyladenosine(1519) in 16S rRNA + 4 S-adenosyl-L-homocysteine + 4 H(+)</text>
        <dbReference type="Rhea" id="RHEA:19609"/>
        <dbReference type="Rhea" id="RHEA-COMP:10232"/>
        <dbReference type="Rhea" id="RHEA-COMP:10233"/>
        <dbReference type="ChEBI" id="CHEBI:15378"/>
        <dbReference type="ChEBI" id="CHEBI:57856"/>
        <dbReference type="ChEBI" id="CHEBI:59789"/>
        <dbReference type="ChEBI" id="CHEBI:74411"/>
        <dbReference type="ChEBI" id="CHEBI:74493"/>
        <dbReference type="EC" id="2.1.1.182"/>
    </reaction>
</comment>
<dbReference type="GO" id="GO:0003723">
    <property type="term" value="F:RNA binding"/>
    <property type="evidence" value="ECO:0007669"/>
    <property type="project" value="UniProtKB-UniRule"/>
</dbReference>
<dbReference type="Gene3D" id="3.40.50.150">
    <property type="entry name" value="Vaccinia Virus protein VP39"/>
    <property type="match status" value="1"/>
</dbReference>
<dbReference type="HAMAP" id="MF_00607">
    <property type="entry name" value="16SrRNA_methyltr_A"/>
    <property type="match status" value="1"/>
</dbReference>
<dbReference type="GO" id="GO:0005829">
    <property type="term" value="C:cytosol"/>
    <property type="evidence" value="ECO:0007669"/>
    <property type="project" value="TreeGrafter"/>
</dbReference>